<evidence type="ECO:0000256" key="7">
    <source>
        <dbReference type="SAM" id="MobiDB-lite"/>
    </source>
</evidence>
<organism evidence="10 11">
    <name type="scientific">Flemingia macrophylla</name>
    <dbReference type="NCBI Taxonomy" id="520843"/>
    <lineage>
        <taxon>Eukaryota</taxon>
        <taxon>Viridiplantae</taxon>
        <taxon>Streptophyta</taxon>
        <taxon>Embryophyta</taxon>
        <taxon>Tracheophyta</taxon>
        <taxon>Spermatophyta</taxon>
        <taxon>Magnoliopsida</taxon>
        <taxon>eudicotyledons</taxon>
        <taxon>Gunneridae</taxon>
        <taxon>Pentapetalae</taxon>
        <taxon>rosids</taxon>
        <taxon>fabids</taxon>
        <taxon>Fabales</taxon>
        <taxon>Fabaceae</taxon>
        <taxon>Papilionoideae</taxon>
        <taxon>50 kb inversion clade</taxon>
        <taxon>NPAAA clade</taxon>
        <taxon>indigoferoid/millettioid clade</taxon>
        <taxon>Phaseoleae</taxon>
        <taxon>Flemingia</taxon>
    </lineage>
</organism>
<dbReference type="CDD" id="cd18673">
    <property type="entry name" value="PIN_XRN1-2-like"/>
    <property type="match status" value="1"/>
</dbReference>
<gene>
    <name evidence="10" type="ORF">Fmac_021846</name>
</gene>
<comment type="caution">
    <text evidence="10">The sequence shown here is derived from an EMBL/GenBank/DDBJ whole genome shotgun (WGS) entry which is preliminary data.</text>
</comment>
<feature type="domain" description="Xrn1 N-terminal" evidence="8">
    <location>
        <begin position="1"/>
        <end position="54"/>
    </location>
</feature>
<evidence type="ECO:0000256" key="3">
    <source>
        <dbReference type="ARBA" id="ARBA00022722"/>
    </source>
</evidence>
<dbReference type="Gene3D" id="3.40.50.12390">
    <property type="match status" value="1"/>
</dbReference>
<dbReference type="PIRSF" id="PIRSF037239">
    <property type="entry name" value="Exonuclease_Xrn2"/>
    <property type="match status" value="1"/>
</dbReference>
<dbReference type="PANTHER" id="PTHR12341">
    <property type="entry name" value="5'-&gt;3' EXORIBONUCLEASE"/>
    <property type="match status" value="1"/>
</dbReference>
<keyword evidence="2 6" id="KW-0507">mRNA processing</keyword>
<sequence>MGVPAFYRWLVEKYPKVVQDVDPTMQNLSLNFDNFYLDMNAIIHPCFHPDDHQNVGFSSLFICTHAFLLLFFPLTCRLACFNSEVCDVIQIPLPTTFEDVFSNVFNYIDRLVEFVRPGKLLYMAIDGVAPRAKMNQQRWRRFQTAKENELREAEEEKLKKRFQMEGKEVLSKQESEVSDSTIITPGTEFMHELSDALKSFISSQICSNSLWKNIMVILSDANVPGEGEHKIMEYIRKQRSLQEYDPNTRHCIYGNDADLIMLAMATHEPHFSLLREDVSPQQQYQNGATKPFKFLHIWLLREYLEIDMNIEDPPKNCSIELERIIDDFIFMCFFAGNDFLPHMPSLEVQEGAVDLLMTVYKKKFNQLGGYLVDMSRIKEKNAAFVKLSRVENFIVMVGSYEEDIFRKRSEIHERKWGRLIQDYKEANQEENNARYYSDLDDENSSDITLLIKKASASKNLSGLVNNIAATPAEIEQNTKDLKDELRKCIREKSDLFKSGDFVVDKIKLGTRGFKERYYEAKFSVKGPTEIECKRKEIVQKYTEGLVWVLRYYFSGVAAWAWFYPFHYGPFASDLYGMSQVRVKFEKGIPFSPLDQLLSVLPPASAHALPQAYAQLMLDEKSKIIDFFPKDFEIDIEGKRFLWQGVCKLPWIDDKRLGAETRKLKNELSENEAVRNSVKTDILFFRSTSKLAEKVGFLSLTSKLDTRISDGIGGVISLCHEFVVKPCLGMESFDNKEERVLCVYYELPASTNHIPYLLSGVNLPEKSISESDIMETELWHERRRYYSRFDRVQGQGNWRSENKSSTSRFSSDSTRQHARSFLSNEPPVIYKEAGVGWSSGRGKRIDTMSNERSPLSTPFHDQHKEAGSYQINTTRDTRPQHLVDKFRHFRISDNHLPRHGGSHLFRPRNNSGYMNQPTNASFHEGSHYETVPFGRGQGRGVSGSSSSQFRPYNNNGSLSQSTNAPNYHQGSQYETLPSGRELGRGISGNSSSLSPQWLKSNQMKGQNRWPSSNITFNMTYSTLDTMQSEIFCSQAPILDVIFLMPNEESLGAPHTAKFSLCSVSCNSISFSLLRDFWMKSRLTPLTMPDVPSP</sequence>
<evidence type="ECO:0000259" key="9">
    <source>
        <dbReference type="Pfam" id="PF17846"/>
    </source>
</evidence>
<evidence type="ECO:0000256" key="5">
    <source>
        <dbReference type="ARBA" id="ARBA00022839"/>
    </source>
</evidence>
<dbReference type="EMBL" id="JBGMDY010000007">
    <property type="protein sequence ID" value="KAL2328419.1"/>
    <property type="molecule type" value="Genomic_DNA"/>
</dbReference>
<feature type="region of interest" description="Disordered" evidence="7">
    <location>
        <begin position="795"/>
        <end position="816"/>
    </location>
</feature>
<dbReference type="GO" id="GO:0004534">
    <property type="term" value="F:5'-3' RNA exonuclease activity"/>
    <property type="evidence" value="ECO:0007669"/>
    <property type="project" value="UniProtKB-UniRule"/>
</dbReference>
<evidence type="ECO:0000256" key="4">
    <source>
        <dbReference type="ARBA" id="ARBA00022801"/>
    </source>
</evidence>
<evidence type="ECO:0000313" key="11">
    <source>
        <dbReference type="Proteomes" id="UP001603857"/>
    </source>
</evidence>
<dbReference type="EC" id="3.1.13.-" evidence="6"/>
<dbReference type="InterPro" id="IPR027073">
    <property type="entry name" value="5_3_exoribonuclease"/>
</dbReference>
<dbReference type="InterPro" id="IPR004859">
    <property type="entry name" value="Xrn1_N"/>
</dbReference>
<feature type="compositionally biased region" description="Polar residues" evidence="7">
    <location>
        <begin position="907"/>
        <end position="920"/>
    </location>
</feature>
<feature type="compositionally biased region" description="Polar residues" evidence="7">
    <location>
        <begin position="986"/>
        <end position="1007"/>
    </location>
</feature>
<accession>A0ABD1LY51</accession>
<dbReference type="PANTHER" id="PTHR12341:SF62">
    <property type="entry name" value="5'-3' EXORIBONUCLEASE 3-LIKE"/>
    <property type="match status" value="1"/>
</dbReference>
<proteinExistence type="inferred from homology"/>
<evidence type="ECO:0000259" key="8">
    <source>
        <dbReference type="Pfam" id="PF03159"/>
    </source>
</evidence>
<dbReference type="Gene3D" id="1.25.40.1050">
    <property type="match status" value="1"/>
</dbReference>
<feature type="domain" description="Xrn1 N-terminal" evidence="8">
    <location>
        <begin position="92"/>
        <end position="277"/>
    </location>
</feature>
<keyword evidence="5 6" id="KW-0269">Exonuclease</keyword>
<reference evidence="10 11" key="1">
    <citation type="submission" date="2024-08" db="EMBL/GenBank/DDBJ databases">
        <title>Insights into the chromosomal genome structure of Flemingia macrophylla.</title>
        <authorList>
            <person name="Ding Y."/>
            <person name="Zhao Y."/>
            <person name="Bi W."/>
            <person name="Wu M."/>
            <person name="Zhao G."/>
            <person name="Gong Y."/>
            <person name="Li W."/>
            <person name="Zhang P."/>
        </authorList>
    </citation>
    <scope>NUCLEOTIDE SEQUENCE [LARGE SCALE GENOMIC DNA]</scope>
    <source>
        <strain evidence="10">DYQJB</strain>
        <tissue evidence="10">Leaf</tissue>
    </source>
</reference>
<keyword evidence="11" id="KW-1185">Reference proteome</keyword>
<dbReference type="Proteomes" id="UP001603857">
    <property type="component" value="Unassembled WGS sequence"/>
</dbReference>
<dbReference type="Pfam" id="PF17846">
    <property type="entry name" value="XRN_M"/>
    <property type="match status" value="1"/>
</dbReference>
<feature type="domain" description="Xrn1 helical" evidence="9">
    <location>
        <begin position="319"/>
        <end position="772"/>
    </location>
</feature>
<feature type="compositionally biased region" description="Low complexity" evidence="7">
    <location>
        <begin position="803"/>
        <end position="812"/>
    </location>
</feature>
<keyword evidence="4 6" id="KW-0378">Hydrolase</keyword>
<feature type="compositionally biased region" description="Polar residues" evidence="7">
    <location>
        <begin position="948"/>
        <end position="974"/>
    </location>
</feature>
<comment type="function">
    <text evidence="6">Possesses 5'-&gt;3' exoribonuclease activity. Acts as an endogenous post-transcriptional gene silencing (PTGS) suppressor.</text>
</comment>
<evidence type="ECO:0000256" key="2">
    <source>
        <dbReference type="ARBA" id="ARBA00022664"/>
    </source>
</evidence>
<dbReference type="FunFam" id="1.25.40.1050:FF:000002">
    <property type="entry name" value="5'-3' exoribonuclease"/>
    <property type="match status" value="1"/>
</dbReference>
<feature type="region of interest" description="Disordered" evidence="7">
    <location>
        <begin position="892"/>
        <end position="1007"/>
    </location>
</feature>
<evidence type="ECO:0000313" key="10">
    <source>
        <dbReference type="EMBL" id="KAL2328419.1"/>
    </source>
</evidence>
<keyword evidence="3 6" id="KW-0540">Nuclease</keyword>
<evidence type="ECO:0000256" key="6">
    <source>
        <dbReference type="PIRNR" id="PIRNR037239"/>
    </source>
</evidence>
<dbReference type="GO" id="GO:0006397">
    <property type="term" value="P:mRNA processing"/>
    <property type="evidence" value="ECO:0007669"/>
    <property type="project" value="UniProtKB-UniRule"/>
</dbReference>
<protein>
    <recommendedName>
        <fullName evidence="6">5'-3' exoribonuclease</fullName>
        <ecNumber evidence="6">3.1.13.-</ecNumber>
    </recommendedName>
</protein>
<name>A0ABD1LY51_9FABA</name>
<dbReference type="InterPro" id="IPR017151">
    <property type="entry name" value="Xrn2/3/4"/>
</dbReference>
<dbReference type="InterPro" id="IPR041412">
    <property type="entry name" value="Xrn1_helical"/>
</dbReference>
<evidence type="ECO:0000256" key="1">
    <source>
        <dbReference type="ARBA" id="ARBA00006994"/>
    </source>
</evidence>
<dbReference type="AlphaFoldDB" id="A0ABD1LY51"/>
<comment type="similarity">
    <text evidence="1 6">Belongs to the 5'-3' exonuclease family. XRN2/RAT1 subfamily.</text>
</comment>
<dbReference type="Pfam" id="PF03159">
    <property type="entry name" value="XRN_N"/>
    <property type="match status" value="2"/>
</dbReference>